<sequence length="347" mass="38567">MKKAIKIAAASLAWLTLAGCTAKQEPKSSSSKSSKASKRQVSDNSAMGRLSQGRKLFYWTVYWDVNGPIKTIEQHAASVDGVGDFAAIYDENKNDQLFLTDGAKKLLKQLRANSATKQTPVYMTVVNDTRTEDKSTDLVSALLSSKAQAKQQAKEIVALTKKHQFDGVEMDYEQIRDDTGLWKKFAVFEKELWSLCQKEQLKLRVVLEPSTPVKKISLVKGPEYVVMCYNLYGFGSAPGPKANRKFLVKTAKSFESLGKVSYALSNGGFDFGTADGTDVTSLTTSDVKKLIKRKKAKPVRDKASGAMHFSYGSHEVWYADDQTLQIWAKTLDESAGRKVDLSIWRME</sequence>
<protein>
    <submittedName>
        <fullName evidence="3">Uncharacterized protein</fullName>
    </submittedName>
</protein>
<dbReference type="PANTHER" id="PTHR46066:SF2">
    <property type="entry name" value="CHITINASE DOMAIN-CONTAINING PROTEIN 1"/>
    <property type="match status" value="1"/>
</dbReference>
<evidence type="ECO:0000256" key="1">
    <source>
        <dbReference type="SAM" id="MobiDB-lite"/>
    </source>
</evidence>
<feature type="region of interest" description="Disordered" evidence="1">
    <location>
        <begin position="24"/>
        <end position="47"/>
    </location>
</feature>
<evidence type="ECO:0000256" key="2">
    <source>
        <dbReference type="SAM" id="SignalP"/>
    </source>
</evidence>
<dbReference type="PROSITE" id="PS51257">
    <property type="entry name" value="PROKAR_LIPOPROTEIN"/>
    <property type="match status" value="1"/>
</dbReference>
<gene>
    <name evidence="3" type="ORF">FYJ62_05955</name>
</gene>
<dbReference type="Proteomes" id="UP000438120">
    <property type="component" value="Unassembled WGS sequence"/>
</dbReference>
<dbReference type="Gene3D" id="3.10.50.10">
    <property type="match status" value="1"/>
</dbReference>
<proteinExistence type="predicted"/>
<dbReference type="InterPro" id="IPR029070">
    <property type="entry name" value="Chitinase_insertion_sf"/>
</dbReference>
<dbReference type="PANTHER" id="PTHR46066">
    <property type="entry name" value="CHITINASE DOMAIN-CONTAINING PROTEIN 1 FAMILY MEMBER"/>
    <property type="match status" value="1"/>
</dbReference>
<name>A0A6A8MEH8_9LACO</name>
<evidence type="ECO:0000313" key="4">
    <source>
        <dbReference type="Proteomes" id="UP000438120"/>
    </source>
</evidence>
<dbReference type="Gene3D" id="3.20.20.80">
    <property type="entry name" value="Glycosidases"/>
    <property type="match status" value="1"/>
</dbReference>
<reference evidence="3 4" key="1">
    <citation type="submission" date="2019-08" db="EMBL/GenBank/DDBJ databases">
        <title>In-depth cultivation of the pig gut microbiome towards novel bacterial diversity and tailored functional studies.</title>
        <authorList>
            <person name="Wylensek D."/>
            <person name="Hitch T.C.A."/>
            <person name="Clavel T."/>
        </authorList>
    </citation>
    <scope>NUCLEOTIDE SEQUENCE [LARGE SCALE GENOMIC DNA]</scope>
    <source>
        <strain evidence="3 4">Bifido-178-WT-2B</strain>
    </source>
</reference>
<evidence type="ECO:0000313" key="3">
    <source>
        <dbReference type="EMBL" id="MST87191.1"/>
    </source>
</evidence>
<keyword evidence="2" id="KW-0732">Signal</keyword>
<dbReference type="InterPro" id="IPR017853">
    <property type="entry name" value="GH"/>
</dbReference>
<dbReference type="SUPFAM" id="SSF51445">
    <property type="entry name" value="(Trans)glycosidases"/>
    <property type="match status" value="1"/>
</dbReference>
<dbReference type="EMBL" id="VUMX01000013">
    <property type="protein sequence ID" value="MST87191.1"/>
    <property type="molecule type" value="Genomic_DNA"/>
</dbReference>
<accession>A0A6A8MEH8</accession>
<keyword evidence="4" id="KW-1185">Reference proteome</keyword>
<organism evidence="3 4">
    <name type="scientific">Lactobacillus porci</name>
    <dbReference type="NCBI Taxonomy" id="2012477"/>
    <lineage>
        <taxon>Bacteria</taxon>
        <taxon>Bacillati</taxon>
        <taxon>Bacillota</taxon>
        <taxon>Bacilli</taxon>
        <taxon>Lactobacillales</taxon>
        <taxon>Lactobacillaceae</taxon>
        <taxon>Lactobacillus</taxon>
    </lineage>
</organism>
<feature type="signal peptide" evidence="2">
    <location>
        <begin position="1"/>
        <end position="18"/>
    </location>
</feature>
<comment type="caution">
    <text evidence="3">The sequence shown here is derived from an EMBL/GenBank/DDBJ whole genome shotgun (WGS) entry which is preliminary data.</text>
</comment>
<dbReference type="AlphaFoldDB" id="A0A6A8MEH8"/>
<feature type="chain" id="PRO_5038612761" evidence="2">
    <location>
        <begin position="19"/>
        <end position="347"/>
    </location>
</feature>